<protein>
    <submittedName>
        <fullName evidence="2">Uncharacterized protein</fullName>
    </submittedName>
</protein>
<evidence type="ECO:0000256" key="1">
    <source>
        <dbReference type="SAM" id="Phobius"/>
    </source>
</evidence>
<keyword evidence="1" id="KW-0812">Transmembrane</keyword>
<accession>A0A5C4MK22</accession>
<sequence length="160" mass="18162">MRADATTRHLMVERSIHISGHLEHQPKKARKGLAQVREKVRKATSRRGKMSPPRLAWIKAFAKSPFQQRAVAVHLMPERLMREAQPIPDRWDDRKKRPGQKQGMRALSLGMAAVMAAVLFRGSAVRAKNLLKALAEDKNAIFHAAREAQKTVDFITERLT</sequence>
<evidence type="ECO:0000313" key="2">
    <source>
        <dbReference type="EMBL" id="TNC46069.1"/>
    </source>
</evidence>
<dbReference type="EMBL" id="VDFU01000042">
    <property type="protein sequence ID" value="TNC46069.1"/>
    <property type="molecule type" value="Genomic_DNA"/>
</dbReference>
<gene>
    <name evidence="2" type="ORF">FHG66_19540</name>
</gene>
<keyword evidence="1" id="KW-1133">Transmembrane helix</keyword>
<dbReference type="OrthoDB" id="7363113at2"/>
<reference evidence="2 3" key="1">
    <citation type="submission" date="2019-06" db="EMBL/GenBank/DDBJ databases">
        <title>YIM 131921 draft genome.</title>
        <authorList>
            <person name="Jiang L."/>
        </authorList>
    </citation>
    <scope>NUCLEOTIDE SEQUENCE [LARGE SCALE GENOMIC DNA]</scope>
    <source>
        <strain evidence="2 3">YIM 131921</strain>
    </source>
</reference>
<evidence type="ECO:0000313" key="3">
    <source>
        <dbReference type="Proteomes" id="UP000305887"/>
    </source>
</evidence>
<feature type="transmembrane region" description="Helical" evidence="1">
    <location>
        <begin position="104"/>
        <end position="124"/>
    </location>
</feature>
<name>A0A5C4MK22_9RHOB</name>
<organism evidence="2 3">
    <name type="scientific">Rubellimicrobium rubrum</name>
    <dbReference type="NCBI Taxonomy" id="2585369"/>
    <lineage>
        <taxon>Bacteria</taxon>
        <taxon>Pseudomonadati</taxon>
        <taxon>Pseudomonadota</taxon>
        <taxon>Alphaproteobacteria</taxon>
        <taxon>Rhodobacterales</taxon>
        <taxon>Roseobacteraceae</taxon>
        <taxon>Rubellimicrobium</taxon>
    </lineage>
</organism>
<keyword evidence="1" id="KW-0472">Membrane</keyword>
<dbReference type="Proteomes" id="UP000305887">
    <property type="component" value="Unassembled WGS sequence"/>
</dbReference>
<keyword evidence="3" id="KW-1185">Reference proteome</keyword>
<dbReference type="AlphaFoldDB" id="A0A5C4MK22"/>
<comment type="caution">
    <text evidence="2">The sequence shown here is derived from an EMBL/GenBank/DDBJ whole genome shotgun (WGS) entry which is preliminary data.</text>
</comment>
<dbReference type="RefSeq" id="WP_139078747.1">
    <property type="nucleotide sequence ID" value="NZ_VDFU01000042.1"/>
</dbReference>
<proteinExistence type="predicted"/>